<sequence length="309" mass="35884">MLDLKLDTFLVLCKTKNYTQTANILNITQPAVTQHIKHLESYYQTKLLYYDEKRQFHLTENGKLLRAYAQTVKADSLQIAERLKAPPAEPEEIKIGTIVTTGESLVPHMVAEYLGKYPDKKVCMYLDEADALLIQLQNGRIHFCITDIYCPPDEYESEELFESETICVCSPEHPLAEKAVDFKELNNYRLIFRENDTYSKRNLMKILHQHNQDVTNFRSYVEIGTINAVKKLVMENIGISFIYRFVIQDDLDNKRLSQIHIQNFSSRCLFNLAWMKNSFFTPNSLQFLDICKEVLSSPGFPEKSLMKNS</sequence>
<dbReference type="PROSITE" id="PS50931">
    <property type="entry name" value="HTH_LYSR"/>
    <property type="match status" value="1"/>
</dbReference>
<keyword evidence="4" id="KW-0804">Transcription</keyword>
<dbReference type="Pfam" id="PF00126">
    <property type="entry name" value="HTH_1"/>
    <property type="match status" value="1"/>
</dbReference>
<dbReference type="SUPFAM" id="SSF46785">
    <property type="entry name" value="Winged helix' DNA-binding domain"/>
    <property type="match status" value="1"/>
</dbReference>
<dbReference type="SUPFAM" id="SSF53850">
    <property type="entry name" value="Periplasmic binding protein-like II"/>
    <property type="match status" value="1"/>
</dbReference>
<feature type="domain" description="HTH lysR-type" evidence="5">
    <location>
        <begin position="1"/>
        <end position="59"/>
    </location>
</feature>
<keyword evidence="2" id="KW-0805">Transcription regulation</keyword>
<dbReference type="InterPro" id="IPR000847">
    <property type="entry name" value="LysR_HTH_N"/>
</dbReference>
<evidence type="ECO:0000313" key="6">
    <source>
        <dbReference type="EMBL" id="SUQ14739.1"/>
    </source>
</evidence>
<dbReference type="InterPro" id="IPR036390">
    <property type="entry name" value="WH_DNA-bd_sf"/>
</dbReference>
<dbReference type="GO" id="GO:0003700">
    <property type="term" value="F:DNA-binding transcription factor activity"/>
    <property type="evidence" value="ECO:0007669"/>
    <property type="project" value="InterPro"/>
</dbReference>
<reference evidence="7" key="1">
    <citation type="submission" date="2017-07" db="EMBL/GenBank/DDBJ databases">
        <authorList>
            <person name="Varghese N."/>
            <person name="Submissions S."/>
        </authorList>
    </citation>
    <scope>NUCLEOTIDE SEQUENCE [LARGE SCALE GENOMIC DNA]</scope>
    <source>
        <strain evidence="7">NLAE-zl-C134</strain>
    </source>
</reference>
<dbReference type="Proteomes" id="UP000254051">
    <property type="component" value="Unassembled WGS sequence"/>
</dbReference>
<dbReference type="InterPro" id="IPR005119">
    <property type="entry name" value="LysR_subst-bd"/>
</dbReference>
<evidence type="ECO:0000256" key="2">
    <source>
        <dbReference type="ARBA" id="ARBA00023015"/>
    </source>
</evidence>
<dbReference type="AlphaFoldDB" id="A0A315ZVF9"/>
<dbReference type="RefSeq" id="WP_109711892.1">
    <property type="nucleotide sequence ID" value="NZ_QGDS01000007.1"/>
</dbReference>
<evidence type="ECO:0000259" key="5">
    <source>
        <dbReference type="PROSITE" id="PS50931"/>
    </source>
</evidence>
<protein>
    <submittedName>
        <fullName evidence="6">DNA-binding transcriptional regulator, LysR family</fullName>
    </submittedName>
</protein>
<evidence type="ECO:0000256" key="4">
    <source>
        <dbReference type="ARBA" id="ARBA00023163"/>
    </source>
</evidence>
<keyword evidence="7" id="KW-1185">Reference proteome</keyword>
<dbReference type="Pfam" id="PF03466">
    <property type="entry name" value="LysR_substrate"/>
    <property type="match status" value="1"/>
</dbReference>
<dbReference type="EMBL" id="UHJJ01000007">
    <property type="protein sequence ID" value="SUQ14739.1"/>
    <property type="molecule type" value="Genomic_DNA"/>
</dbReference>
<dbReference type="InterPro" id="IPR036388">
    <property type="entry name" value="WH-like_DNA-bd_sf"/>
</dbReference>
<evidence type="ECO:0000313" key="7">
    <source>
        <dbReference type="Proteomes" id="UP000254051"/>
    </source>
</evidence>
<dbReference type="Gene3D" id="1.10.10.10">
    <property type="entry name" value="Winged helix-like DNA-binding domain superfamily/Winged helix DNA-binding domain"/>
    <property type="match status" value="1"/>
</dbReference>
<accession>A0A315ZVF9</accession>
<dbReference type="PANTHER" id="PTHR30126">
    <property type="entry name" value="HTH-TYPE TRANSCRIPTIONAL REGULATOR"/>
    <property type="match status" value="1"/>
</dbReference>
<name>A0A315ZVF9_9FIRM</name>
<evidence type="ECO:0000256" key="1">
    <source>
        <dbReference type="ARBA" id="ARBA00009437"/>
    </source>
</evidence>
<dbReference type="GO" id="GO:0000976">
    <property type="term" value="F:transcription cis-regulatory region binding"/>
    <property type="evidence" value="ECO:0007669"/>
    <property type="project" value="TreeGrafter"/>
</dbReference>
<proteinExistence type="inferred from homology"/>
<dbReference type="PANTHER" id="PTHR30126:SF91">
    <property type="entry name" value="LYSR FAMILY TRANSCRIPTIONAL REGULATOR"/>
    <property type="match status" value="1"/>
</dbReference>
<gene>
    <name evidence="6" type="ORF">SAMN05216529_107195</name>
</gene>
<dbReference type="Gene3D" id="3.40.190.10">
    <property type="entry name" value="Periplasmic binding protein-like II"/>
    <property type="match status" value="2"/>
</dbReference>
<evidence type="ECO:0000256" key="3">
    <source>
        <dbReference type="ARBA" id="ARBA00023125"/>
    </source>
</evidence>
<organism evidence="6 7">
    <name type="scientific">Faecalicatena contorta</name>
    <dbReference type="NCBI Taxonomy" id="39482"/>
    <lineage>
        <taxon>Bacteria</taxon>
        <taxon>Bacillati</taxon>
        <taxon>Bacillota</taxon>
        <taxon>Clostridia</taxon>
        <taxon>Lachnospirales</taxon>
        <taxon>Lachnospiraceae</taxon>
        <taxon>Faecalicatena</taxon>
    </lineage>
</organism>
<dbReference type="OrthoDB" id="9785745at2"/>
<keyword evidence="3 6" id="KW-0238">DNA-binding</keyword>
<comment type="similarity">
    <text evidence="1">Belongs to the LysR transcriptional regulatory family.</text>
</comment>